<dbReference type="Gene3D" id="3.40.50.300">
    <property type="entry name" value="P-loop containing nucleotide triphosphate hydrolases"/>
    <property type="match status" value="1"/>
</dbReference>
<keyword evidence="5" id="KW-0732">Signal</keyword>
<sequence>SPFNWRAITSLSLLGLILSRSDMSPLISLLGGLDLNHDNSTTNPPEPRSPVLIVYIIVANGGRVTYLHHSRPEPFFEVGACVPDEFEPGMIYSLRRSSTGRPIFSDLSDQALDNYLVRSDDFIDARYESVVSKAQLTGCRVRDYGSCVATVVRRSPLILSMRATDQYLADVRYLCVDTGEVLDMHVDRVRRRGDIQLLTCTIINPRWSGSFKNSSLLYPLEGVENTSLVTTILQEVVRRDRPITNRKFLNAVYGEESSVSSRPVKRQLVTVSKEGGDVDLNPEMSEAVQRYADARCGFFVVEAPPGPAKSMILAAMAVNYSGPGLQLFLASSDAAVFAMADALHAIDDHTDYRILHVVSPAVEAQMKRQSPFAIFASFEEENPRVDVVLGTVARILQEMMQVIVAGARSHIQQQLLDRVRSIVVDEVNCLPESTKAALVHVFPNLEKIVFVGHRHDAKPVNYTEYDIASALAARPTLEVVTRKRNLPHIKIRLNYHEQPPRPRAQDTSADIFHRSILRHFSETAVVPRENRLNSGIVRSITKHCVAVDVNDFTSIWNGLPGNFNFTQEDLSALYFVLRCLRDHGCDHATVVAYDEESRKLAMMEHVPVAIMDSAKDEQQGMELTMLVSATTVALFSVAQRDHTSSDAEELIIVGREAICRTLPWQTVVTRGHFSAVSAPSPGPL</sequence>
<dbReference type="GO" id="GO:0005524">
    <property type="term" value="F:ATP binding"/>
    <property type="evidence" value="ECO:0007669"/>
    <property type="project" value="UniProtKB-KW"/>
</dbReference>
<keyword evidence="7" id="KW-1185">Reference proteome</keyword>
<proteinExistence type="predicted"/>
<keyword evidence="3" id="KW-0347">Helicase</keyword>
<evidence type="ECO:0000256" key="3">
    <source>
        <dbReference type="ARBA" id="ARBA00022806"/>
    </source>
</evidence>
<name>A0AAV5SV59_9BILA</name>
<feature type="chain" id="PRO_5043686157" description="AAA_12 domain-containing protein" evidence="5">
    <location>
        <begin position="24"/>
        <end position="684"/>
    </location>
</feature>
<dbReference type="PANTHER" id="PTHR43788:SF16">
    <property type="entry name" value="HELICASE WITH ZINC FINGER 2"/>
    <property type="match status" value="1"/>
</dbReference>
<gene>
    <name evidence="6" type="ORF">PENTCL1PPCAC_8750</name>
</gene>
<keyword evidence="1" id="KW-0547">Nucleotide-binding</keyword>
<dbReference type="EMBL" id="BTSX01000002">
    <property type="protein sequence ID" value="GMS86575.1"/>
    <property type="molecule type" value="Genomic_DNA"/>
</dbReference>
<evidence type="ECO:0008006" key="8">
    <source>
        <dbReference type="Google" id="ProtNLM"/>
    </source>
</evidence>
<dbReference type="InterPro" id="IPR027417">
    <property type="entry name" value="P-loop_NTPase"/>
</dbReference>
<dbReference type="AlphaFoldDB" id="A0AAV5SV59"/>
<dbReference type="InterPro" id="IPR050534">
    <property type="entry name" value="Coronavir_polyprotein_1ab"/>
</dbReference>
<feature type="signal peptide" evidence="5">
    <location>
        <begin position="1"/>
        <end position="23"/>
    </location>
</feature>
<protein>
    <recommendedName>
        <fullName evidence="8">AAA_12 domain-containing protein</fullName>
    </recommendedName>
</protein>
<reference evidence="6" key="1">
    <citation type="submission" date="2023-10" db="EMBL/GenBank/DDBJ databases">
        <title>Genome assembly of Pristionchus species.</title>
        <authorList>
            <person name="Yoshida K."/>
            <person name="Sommer R.J."/>
        </authorList>
    </citation>
    <scope>NUCLEOTIDE SEQUENCE</scope>
    <source>
        <strain evidence="6">RS0144</strain>
    </source>
</reference>
<evidence type="ECO:0000256" key="1">
    <source>
        <dbReference type="ARBA" id="ARBA00022741"/>
    </source>
</evidence>
<evidence type="ECO:0000313" key="7">
    <source>
        <dbReference type="Proteomes" id="UP001432027"/>
    </source>
</evidence>
<evidence type="ECO:0000256" key="4">
    <source>
        <dbReference type="ARBA" id="ARBA00022840"/>
    </source>
</evidence>
<evidence type="ECO:0000313" key="6">
    <source>
        <dbReference type="EMBL" id="GMS86575.1"/>
    </source>
</evidence>
<organism evidence="6 7">
    <name type="scientific">Pristionchus entomophagus</name>
    <dbReference type="NCBI Taxonomy" id="358040"/>
    <lineage>
        <taxon>Eukaryota</taxon>
        <taxon>Metazoa</taxon>
        <taxon>Ecdysozoa</taxon>
        <taxon>Nematoda</taxon>
        <taxon>Chromadorea</taxon>
        <taxon>Rhabditida</taxon>
        <taxon>Rhabditina</taxon>
        <taxon>Diplogasteromorpha</taxon>
        <taxon>Diplogasteroidea</taxon>
        <taxon>Neodiplogasteridae</taxon>
        <taxon>Pristionchus</taxon>
    </lineage>
</organism>
<evidence type="ECO:0000256" key="5">
    <source>
        <dbReference type="SAM" id="SignalP"/>
    </source>
</evidence>
<feature type="non-terminal residue" evidence="6">
    <location>
        <position position="1"/>
    </location>
</feature>
<evidence type="ECO:0000256" key="2">
    <source>
        <dbReference type="ARBA" id="ARBA00022801"/>
    </source>
</evidence>
<dbReference type="GO" id="GO:0016787">
    <property type="term" value="F:hydrolase activity"/>
    <property type="evidence" value="ECO:0007669"/>
    <property type="project" value="UniProtKB-KW"/>
</dbReference>
<dbReference type="Proteomes" id="UP001432027">
    <property type="component" value="Unassembled WGS sequence"/>
</dbReference>
<accession>A0AAV5SV59</accession>
<dbReference type="SUPFAM" id="SSF52540">
    <property type="entry name" value="P-loop containing nucleoside triphosphate hydrolases"/>
    <property type="match status" value="1"/>
</dbReference>
<keyword evidence="2" id="KW-0378">Hydrolase</keyword>
<dbReference type="PANTHER" id="PTHR43788">
    <property type="entry name" value="DNA2/NAM7 HELICASE FAMILY MEMBER"/>
    <property type="match status" value="1"/>
</dbReference>
<dbReference type="GO" id="GO:0043139">
    <property type="term" value="F:5'-3' DNA helicase activity"/>
    <property type="evidence" value="ECO:0007669"/>
    <property type="project" value="TreeGrafter"/>
</dbReference>
<comment type="caution">
    <text evidence="6">The sequence shown here is derived from an EMBL/GenBank/DDBJ whole genome shotgun (WGS) entry which is preliminary data.</text>
</comment>
<keyword evidence="4" id="KW-0067">ATP-binding</keyword>